<dbReference type="InterPro" id="IPR027417">
    <property type="entry name" value="P-loop_NTPase"/>
</dbReference>
<dbReference type="PANTHER" id="PTHR12137">
    <property type="entry name" value="CARBOHYDRATE SULFOTRANSFERASE"/>
    <property type="match status" value="1"/>
</dbReference>
<organism evidence="8 9">
    <name type="scientific">Aequoribacter fuscus</name>
    <dbReference type="NCBI Taxonomy" id="2518989"/>
    <lineage>
        <taxon>Bacteria</taxon>
        <taxon>Pseudomonadati</taxon>
        <taxon>Pseudomonadota</taxon>
        <taxon>Gammaproteobacteria</taxon>
        <taxon>Cellvibrionales</taxon>
        <taxon>Halieaceae</taxon>
        <taxon>Aequoribacter</taxon>
    </lineage>
</organism>
<dbReference type="AlphaFoldDB" id="F3L3B1"/>
<keyword evidence="3" id="KW-0812">Transmembrane</keyword>
<keyword evidence="4" id="KW-1133">Transmembrane helix</keyword>
<gene>
    <name evidence="8" type="ORF">IMCC3088_2103</name>
</gene>
<keyword evidence="7" id="KW-0325">Glycoprotein</keyword>
<evidence type="ECO:0000256" key="2">
    <source>
        <dbReference type="ARBA" id="ARBA00022679"/>
    </source>
</evidence>
<dbReference type="InterPro" id="IPR005331">
    <property type="entry name" value="Sulfotransferase"/>
</dbReference>
<dbReference type="OrthoDB" id="288532at2"/>
<dbReference type="InterPro" id="IPR018011">
    <property type="entry name" value="Carb_sulfotrans_8-10"/>
</dbReference>
<dbReference type="EMBL" id="AEIG01000062">
    <property type="protein sequence ID" value="EGG29183.1"/>
    <property type="molecule type" value="Genomic_DNA"/>
</dbReference>
<comment type="caution">
    <text evidence="8">The sequence shown here is derived from an EMBL/GenBank/DDBJ whole genome shotgun (WGS) entry which is preliminary data.</text>
</comment>
<dbReference type="Proteomes" id="UP000005615">
    <property type="component" value="Unassembled WGS sequence"/>
</dbReference>
<keyword evidence="9" id="KW-1185">Reference proteome</keyword>
<evidence type="ECO:0000256" key="7">
    <source>
        <dbReference type="ARBA" id="ARBA00023180"/>
    </source>
</evidence>
<dbReference type="eggNOG" id="COG0457">
    <property type="taxonomic scope" value="Bacteria"/>
</dbReference>
<accession>F3L3B1</accession>
<dbReference type="Pfam" id="PF03567">
    <property type="entry name" value="Sulfotransfer_2"/>
    <property type="match status" value="1"/>
</dbReference>
<sequence length="239" mass="28108">MIISHKYRFIFIKTHKTAGSSVETMLSQLCAPNDIVSTMDPPAQDHEPRNWIGNSPLDKLYAKYERMRKLIHKDSVFLNKHYYQHMGGARIKQLCGDEIWNSYYKFCFDRNPWDKVVSFYWWKMRGKAEKTPFSEWLRIKKLPLDHQLYCFGDEVAVDFVGCYETLSQDLQKVLEHIGIENPPELPQVKTGIRKDKAHFSSAYDEADREFVAQLFAREIELLGYDFEGKSQPTAWIKEP</sequence>
<evidence type="ECO:0000256" key="5">
    <source>
        <dbReference type="ARBA" id="ARBA00023034"/>
    </source>
</evidence>
<evidence type="ECO:0000313" key="9">
    <source>
        <dbReference type="Proteomes" id="UP000005615"/>
    </source>
</evidence>
<keyword evidence="6" id="KW-0472">Membrane</keyword>
<keyword evidence="2" id="KW-0808">Transferase</keyword>
<dbReference type="RefSeq" id="WP_009576278.1">
    <property type="nucleotide sequence ID" value="NZ_AEIG01000062.1"/>
</dbReference>
<dbReference type="Gene3D" id="3.40.50.300">
    <property type="entry name" value="P-loop containing nucleotide triphosphate hydrolases"/>
    <property type="match status" value="1"/>
</dbReference>
<dbReference type="STRING" id="2518989.IMCC3088_2103"/>
<evidence type="ECO:0000256" key="1">
    <source>
        <dbReference type="ARBA" id="ARBA00004323"/>
    </source>
</evidence>
<evidence type="ECO:0000256" key="4">
    <source>
        <dbReference type="ARBA" id="ARBA00022989"/>
    </source>
</evidence>
<evidence type="ECO:0000256" key="3">
    <source>
        <dbReference type="ARBA" id="ARBA00022692"/>
    </source>
</evidence>
<dbReference type="GO" id="GO:0016051">
    <property type="term" value="P:carbohydrate biosynthetic process"/>
    <property type="evidence" value="ECO:0007669"/>
    <property type="project" value="InterPro"/>
</dbReference>
<evidence type="ECO:0000256" key="6">
    <source>
        <dbReference type="ARBA" id="ARBA00023136"/>
    </source>
</evidence>
<dbReference type="SUPFAM" id="SSF52540">
    <property type="entry name" value="P-loop containing nucleoside triphosphate hydrolases"/>
    <property type="match status" value="1"/>
</dbReference>
<proteinExistence type="predicted"/>
<comment type="subcellular location">
    <subcellularLocation>
        <location evidence="1">Golgi apparatus membrane</location>
        <topology evidence="1">Single-pass type II membrane protein</topology>
    </subcellularLocation>
</comment>
<dbReference type="PANTHER" id="PTHR12137:SF54">
    <property type="entry name" value="CARBOHYDRATE SULFOTRANSFERASE"/>
    <property type="match status" value="1"/>
</dbReference>
<protein>
    <submittedName>
        <fullName evidence="8">Uncharacterized protein</fullName>
    </submittedName>
</protein>
<keyword evidence="5" id="KW-0333">Golgi apparatus</keyword>
<name>F3L3B1_9GAMM</name>
<dbReference type="GO" id="GO:0008146">
    <property type="term" value="F:sulfotransferase activity"/>
    <property type="evidence" value="ECO:0007669"/>
    <property type="project" value="InterPro"/>
</dbReference>
<dbReference type="GO" id="GO:0016020">
    <property type="term" value="C:membrane"/>
    <property type="evidence" value="ECO:0007669"/>
    <property type="project" value="InterPro"/>
</dbReference>
<reference evidence="8 9" key="1">
    <citation type="journal article" date="2011" name="J. Bacteriol.">
        <title>Genome sequence of strain IMCC3088, a proteorhodopsin-containing marine bacterium belonging to the OM60/NOR5 clade.</title>
        <authorList>
            <person name="Jang Y."/>
            <person name="Oh H.M."/>
            <person name="Kang I."/>
            <person name="Lee K."/>
            <person name="Yang S.J."/>
            <person name="Cho J.C."/>
        </authorList>
    </citation>
    <scope>NUCLEOTIDE SEQUENCE [LARGE SCALE GENOMIC DNA]</scope>
    <source>
        <strain evidence="8 9">IMCC3088</strain>
    </source>
</reference>
<evidence type="ECO:0000313" key="8">
    <source>
        <dbReference type="EMBL" id="EGG29183.1"/>
    </source>
</evidence>